<dbReference type="InterPro" id="IPR016161">
    <property type="entry name" value="Ald_DH/histidinol_DH"/>
</dbReference>
<evidence type="ECO:0000256" key="3">
    <source>
        <dbReference type="ARBA" id="ARBA00023002"/>
    </source>
</evidence>
<dbReference type="InterPro" id="IPR047110">
    <property type="entry name" value="GABD/Sad-like"/>
</dbReference>
<dbReference type="GO" id="GO:0004777">
    <property type="term" value="F:succinate-semialdehyde dehydrogenase (NAD+) activity"/>
    <property type="evidence" value="ECO:0007669"/>
    <property type="project" value="TreeGrafter"/>
</dbReference>
<keyword evidence="6" id="KW-1185">Reference proteome</keyword>
<dbReference type="Proteomes" id="UP000219453">
    <property type="component" value="Unassembled WGS sequence"/>
</dbReference>
<evidence type="ECO:0000256" key="2">
    <source>
        <dbReference type="ARBA" id="ARBA00022857"/>
    </source>
</evidence>
<keyword evidence="3" id="KW-0560">Oxidoreductase</keyword>
<dbReference type="SUPFAM" id="SSF53720">
    <property type="entry name" value="ALDH-like"/>
    <property type="match status" value="1"/>
</dbReference>
<dbReference type="AlphaFoldDB" id="A0A285N8P5"/>
<dbReference type="CDD" id="cd07100">
    <property type="entry name" value="ALDH_SSADH1_GabD1"/>
    <property type="match status" value="1"/>
</dbReference>
<protein>
    <submittedName>
        <fullName evidence="5">Succinate-semialdehyde dehydrogenase / glutarate-semialdehyde dehydrogenase</fullName>
    </submittedName>
</protein>
<dbReference type="GO" id="GO:0004030">
    <property type="term" value="F:aldehyde dehydrogenase [NAD(P)+] activity"/>
    <property type="evidence" value="ECO:0007669"/>
    <property type="project" value="InterPro"/>
</dbReference>
<reference evidence="5 6" key="1">
    <citation type="submission" date="2017-09" db="EMBL/GenBank/DDBJ databases">
        <authorList>
            <person name="Ehlers B."/>
            <person name="Leendertz F.H."/>
        </authorList>
    </citation>
    <scope>NUCLEOTIDE SEQUENCE [LARGE SCALE GENOMIC DNA]</scope>
    <source>
        <strain evidence="5 6">DSM 27208</strain>
    </source>
</reference>
<dbReference type="FunFam" id="3.40.605.10:FF:000012">
    <property type="entry name" value="NAD-dependent succinate-semialdehyde dehydrogenase"/>
    <property type="match status" value="1"/>
</dbReference>
<keyword evidence="2" id="KW-0521">NADP</keyword>
<dbReference type="Pfam" id="PF00171">
    <property type="entry name" value="Aldedh"/>
    <property type="match status" value="1"/>
</dbReference>
<evidence type="ECO:0000259" key="4">
    <source>
        <dbReference type="Pfam" id="PF00171"/>
    </source>
</evidence>
<evidence type="ECO:0000313" key="5">
    <source>
        <dbReference type="EMBL" id="SNZ05835.1"/>
    </source>
</evidence>
<name>A0A285N8P5_NATPI</name>
<proteinExistence type="inferred from homology"/>
<comment type="similarity">
    <text evidence="1">Belongs to the aldehyde dehydrogenase family.</text>
</comment>
<dbReference type="InterPro" id="IPR044148">
    <property type="entry name" value="ALDH_GabD1-like"/>
</dbReference>
<dbReference type="PANTHER" id="PTHR43217:SF1">
    <property type="entry name" value="SUCCINATE SEMIALDEHYDE DEHYDROGENASE [NAD(P)+] SAD"/>
    <property type="match status" value="1"/>
</dbReference>
<dbReference type="InterPro" id="IPR016163">
    <property type="entry name" value="Ald_DH_C"/>
</dbReference>
<dbReference type="PANTHER" id="PTHR43217">
    <property type="entry name" value="SUCCINATE SEMIALDEHYDE DEHYDROGENASE [NAD(P)+] SAD"/>
    <property type="match status" value="1"/>
</dbReference>
<dbReference type="Gene3D" id="3.40.605.10">
    <property type="entry name" value="Aldehyde Dehydrogenase, Chain A, domain 1"/>
    <property type="match status" value="1"/>
</dbReference>
<dbReference type="Gene3D" id="3.40.309.10">
    <property type="entry name" value="Aldehyde Dehydrogenase, Chain A, domain 2"/>
    <property type="match status" value="1"/>
</dbReference>
<dbReference type="EMBL" id="OBEJ01000001">
    <property type="protein sequence ID" value="SNZ05835.1"/>
    <property type="molecule type" value="Genomic_DNA"/>
</dbReference>
<dbReference type="FunFam" id="3.40.309.10:FF:000010">
    <property type="entry name" value="Gamma-aminobutyraldehyde dehydrogenase"/>
    <property type="match status" value="1"/>
</dbReference>
<accession>A0A285N8P5</accession>
<dbReference type="InterPro" id="IPR016162">
    <property type="entry name" value="Ald_DH_N"/>
</dbReference>
<organism evidence="5 6">
    <name type="scientific">Natronoarchaeum philippinense</name>
    <dbReference type="NCBI Taxonomy" id="558529"/>
    <lineage>
        <taxon>Archaea</taxon>
        <taxon>Methanobacteriati</taxon>
        <taxon>Methanobacteriota</taxon>
        <taxon>Stenosarchaea group</taxon>
        <taxon>Halobacteria</taxon>
        <taxon>Halobacteriales</taxon>
        <taxon>Natronoarchaeaceae</taxon>
    </lineage>
</organism>
<evidence type="ECO:0000256" key="1">
    <source>
        <dbReference type="ARBA" id="ARBA00009986"/>
    </source>
</evidence>
<feature type="domain" description="Aldehyde dehydrogenase" evidence="4">
    <location>
        <begin position="11"/>
        <end position="464"/>
    </location>
</feature>
<sequence length="478" mass="51779">MFVLSGVTLQEERHMESTNPATGEVIDEYETHDEDDVEQRLDAAAETASSWADTSIEQRQELLSDAADVLRDGADEYAELMTSEMGKPITEARAEVEKCAWVCDYYAERADEHLQDEVIGSEPESKTFVSYEPLGPVLSIMPWNFPFWQVFRFVAPALAAGNTSVLKHASNVPGCALAIEDIFAEAGAPEGALSTLLIGSDRVDGVIADDRIRAVTLTGSEGAGRAVAASAGRNLKKHVLELGGSDPFVVLDDADLDAAIETGVQARTLNSGQSCIAAKRFVVHDDVYDEFEERFVEQMQALTVGDPMEEETDVGPQARQDLMEDLHEQVTATADAGATIRCGGEPLDREGAFYPPTVVTDVPRDAPMATEEVFGPAAALFRVEDAEAAVELANDTHLGLGASIWTEDLERGERLARRIDAGATFVNELVKSDPRLPFGGIKDSGYGRELSHMGIREFVNRKTVWVQQAGGPDDVATE</sequence>
<dbReference type="InterPro" id="IPR015590">
    <property type="entry name" value="Aldehyde_DH_dom"/>
</dbReference>
<evidence type="ECO:0000313" key="6">
    <source>
        <dbReference type="Proteomes" id="UP000219453"/>
    </source>
</evidence>
<gene>
    <name evidence="5" type="ORF">SAMN06269185_0961</name>
</gene>